<name>A0A0B5J787_9VIRU</name>
<evidence type="ECO:0000256" key="1">
    <source>
        <dbReference type="SAM" id="MobiDB-lite"/>
    </source>
</evidence>
<protein>
    <submittedName>
        <fullName evidence="2">Ankyrin repeat protein</fullName>
    </submittedName>
</protein>
<dbReference type="InterPro" id="IPR052050">
    <property type="entry name" value="SecEffector_AnkRepeat"/>
</dbReference>
<sequence>MVRSPHGNTAPFEWPNNALFFLFFHMRAFFVGKGAALFSQGRAVGASISSTNSSGAVRWSPLQVDARQDLSNVYRLKQKGRAKGRCGAPSLRATPAVPRGKKTEKQMDLTRLPVEIRHAIMSLLDDRSFTRALVASRLWHVCTTREYDARAARWRGCKTPSDFCRAGNLDALKALCCSGALGPVHRLLSIAIEADHVAVAAWLDTIDLAAIGTIRIGSLGPRVLAYLLDRHRDLVHAHARSLVYHAISSGRVEIVCLLGNADIVIEPQWIHMETAAYNRHLPTVRYLCERYPDIRHPHALTSAAVSGDLDLVGFLCDQRDDGCDPEGLGEAAAMGHIYALDLIRRRYPTLDWPLDVLVMPAVVGRLHVVEWVHRHRLVPCQPGLVGYCQSRHSVERWLVANVCACCHEPTADDDEILSSMTSPEILDHFW</sequence>
<accession>A0A0B5J787</accession>
<reference evidence="2 3" key="1">
    <citation type="journal article" date="2015" name="Parasitol. Res.">
        <title>Viruses in close associations with free-living amoebae.</title>
        <authorList>
            <person name="Scheid P."/>
        </authorList>
    </citation>
    <scope>NUCLEOTIDE SEQUENCE [LARGE SCALE GENOMIC DNA]</scope>
    <source>
        <strain evidence="2">KlaHel</strain>
    </source>
</reference>
<evidence type="ECO:0000313" key="3">
    <source>
        <dbReference type="Proteomes" id="UP000202511"/>
    </source>
</evidence>
<organism evidence="2 3">
    <name type="scientific">Pandoravirus inopinatum</name>
    <dbReference type="NCBI Taxonomy" id="1605721"/>
    <lineage>
        <taxon>Viruses</taxon>
        <taxon>Pandoravirus</taxon>
    </lineage>
</organism>
<dbReference type="PANTHER" id="PTHR46586:SF3">
    <property type="entry name" value="ANKYRIN REPEAT-CONTAINING PROTEIN"/>
    <property type="match status" value="1"/>
</dbReference>
<dbReference type="PANTHER" id="PTHR46586">
    <property type="entry name" value="ANKYRIN REPEAT-CONTAINING PROTEIN"/>
    <property type="match status" value="1"/>
</dbReference>
<proteinExistence type="predicted"/>
<dbReference type="Gene3D" id="1.25.40.20">
    <property type="entry name" value="Ankyrin repeat-containing domain"/>
    <property type="match status" value="1"/>
</dbReference>
<dbReference type="RefSeq" id="YP_009119920.1">
    <property type="nucleotide sequence ID" value="NC_026440.1"/>
</dbReference>
<dbReference type="InterPro" id="IPR036770">
    <property type="entry name" value="Ankyrin_rpt-contain_sf"/>
</dbReference>
<feature type="region of interest" description="Disordered" evidence="1">
    <location>
        <begin position="84"/>
        <end position="104"/>
    </location>
</feature>
<dbReference type="EMBL" id="KP136319">
    <property type="protein sequence ID" value="AJF97685.1"/>
    <property type="molecule type" value="Genomic_DNA"/>
</dbReference>
<dbReference type="GeneID" id="23462602"/>
<dbReference type="SUPFAM" id="SSF48403">
    <property type="entry name" value="Ankyrin repeat"/>
    <property type="match status" value="1"/>
</dbReference>
<dbReference type="Proteomes" id="UP000202511">
    <property type="component" value="Segment"/>
</dbReference>
<dbReference type="SUPFAM" id="SSF81383">
    <property type="entry name" value="F-box domain"/>
    <property type="match status" value="1"/>
</dbReference>
<dbReference type="KEGG" id="vg:23462602"/>
<dbReference type="InterPro" id="IPR036047">
    <property type="entry name" value="F-box-like_dom_sf"/>
</dbReference>
<evidence type="ECO:0000313" key="2">
    <source>
        <dbReference type="EMBL" id="AJF97685.1"/>
    </source>
</evidence>